<sequence>MVNINNCCQNCGKSDSQLQNCKHCKVVFYCSDICEMEDSVEHSRVCSVNTVASANAQLDEQDIRFKKEEQVAILEKDNDGDDDDDGATGFVEYYDGDDDDDGATGFVEYYDGDDDDDDDDGATGFIDLEDIINPFPVINPFDLFSFITNPFLFFDHPLICPRCKDFKFQHIFCPRCRQVSYCSQWCLLIHYPIHRLLCQALNIRHCARCDRSDVALIKCSSCNKVEYCSTFCKIMDWQHHKLSCVIPETRDDESFSTSSDKDQCARCKKSGVVLKKCSGCNNVRYCSKICQTADWKQHKPSCKTSETKDDKSSNGKSVKSQCARCKKSDVALKKCAACNNVEYCSKVCQTADWKHHKTSCKTAKTE</sequence>
<dbReference type="PANTHER" id="PTHR10237">
    <property type="entry name" value="DEFORMED EPIDERMAL AUTOREGULATORY FACTOR 1 HOMOLOG SUPPRESSIN"/>
    <property type="match status" value="1"/>
</dbReference>
<accession>A0A0L8G105</accession>
<keyword evidence="1" id="KW-0479">Metal-binding</keyword>
<evidence type="ECO:0000256" key="4">
    <source>
        <dbReference type="PROSITE-ProRule" id="PRU00134"/>
    </source>
</evidence>
<dbReference type="GO" id="GO:0005634">
    <property type="term" value="C:nucleus"/>
    <property type="evidence" value="ECO:0007669"/>
    <property type="project" value="TreeGrafter"/>
</dbReference>
<evidence type="ECO:0000313" key="6">
    <source>
        <dbReference type="EMBL" id="KOF70270.1"/>
    </source>
</evidence>
<evidence type="ECO:0000256" key="3">
    <source>
        <dbReference type="ARBA" id="ARBA00022833"/>
    </source>
</evidence>
<feature type="non-terminal residue" evidence="6">
    <location>
        <position position="366"/>
    </location>
</feature>
<protein>
    <recommendedName>
        <fullName evidence="5">MYND-type domain-containing protein</fullName>
    </recommendedName>
</protein>
<name>A0A0L8G105_OCTBM</name>
<dbReference type="SUPFAM" id="SSF144232">
    <property type="entry name" value="HIT/MYND zinc finger-like"/>
    <property type="match status" value="5"/>
</dbReference>
<dbReference type="PANTHER" id="PTHR10237:SF14">
    <property type="entry name" value="MYND-TYPE DOMAIN-CONTAINING PROTEIN"/>
    <property type="match status" value="1"/>
</dbReference>
<feature type="domain" description="MYND-type" evidence="5">
    <location>
        <begin position="206"/>
        <end position="244"/>
    </location>
</feature>
<dbReference type="InterPro" id="IPR024119">
    <property type="entry name" value="TF_DEAF-1"/>
</dbReference>
<dbReference type="Pfam" id="PF01753">
    <property type="entry name" value="zf-MYND"/>
    <property type="match status" value="5"/>
</dbReference>
<feature type="domain" description="MYND-type" evidence="5">
    <location>
        <begin position="264"/>
        <end position="302"/>
    </location>
</feature>
<keyword evidence="3" id="KW-0862">Zinc</keyword>
<evidence type="ECO:0000256" key="1">
    <source>
        <dbReference type="ARBA" id="ARBA00022723"/>
    </source>
</evidence>
<organism evidence="6">
    <name type="scientific">Octopus bimaculoides</name>
    <name type="common">California two-spotted octopus</name>
    <dbReference type="NCBI Taxonomy" id="37653"/>
    <lineage>
        <taxon>Eukaryota</taxon>
        <taxon>Metazoa</taxon>
        <taxon>Spiralia</taxon>
        <taxon>Lophotrochozoa</taxon>
        <taxon>Mollusca</taxon>
        <taxon>Cephalopoda</taxon>
        <taxon>Coleoidea</taxon>
        <taxon>Octopodiformes</taxon>
        <taxon>Octopoda</taxon>
        <taxon>Incirrata</taxon>
        <taxon>Octopodidae</taxon>
        <taxon>Octopus</taxon>
    </lineage>
</organism>
<feature type="domain" description="MYND-type" evidence="5">
    <location>
        <begin position="8"/>
        <end position="46"/>
    </location>
</feature>
<dbReference type="InterPro" id="IPR002893">
    <property type="entry name" value="Znf_MYND"/>
</dbReference>
<proteinExistence type="predicted"/>
<dbReference type="PROSITE" id="PS50865">
    <property type="entry name" value="ZF_MYND_2"/>
    <property type="match status" value="5"/>
</dbReference>
<evidence type="ECO:0000259" key="5">
    <source>
        <dbReference type="PROSITE" id="PS50865"/>
    </source>
</evidence>
<feature type="domain" description="MYND-type" evidence="5">
    <location>
        <begin position="322"/>
        <end position="360"/>
    </location>
</feature>
<evidence type="ECO:0000256" key="2">
    <source>
        <dbReference type="ARBA" id="ARBA00022771"/>
    </source>
</evidence>
<dbReference type="STRING" id="37653.A0A0L8G105"/>
<dbReference type="GO" id="GO:0000981">
    <property type="term" value="F:DNA-binding transcription factor activity, RNA polymerase II-specific"/>
    <property type="evidence" value="ECO:0007669"/>
    <property type="project" value="TreeGrafter"/>
</dbReference>
<dbReference type="GO" id="GO:0008270">
    <property type="term" value="F:zinc ion binding"/>
    <property type="evidence" value="ECO:0007669"/>
    <property type="project" value="UniProtKB-KW"/>
</dbReference>
<dbReference type="OrthoDB" id="6132092at2759"/>
<dbReference type="AlphaFoldDB" id="A0A0L8G105"/>
<reference evidence="6" key="1">
    <citation type="submission" date="2015-07" db="EMBL/GenBank/DDBJ databases">
        <title>MeaNS - Measles Nucleotide Surveillance Program.</title>
        <authorList>
            <person name="Tran T."/>
            <person name="Druce J."/>
        </authorList>
    </citation>
    <scope>NUCLEOTIDE SEQUENCE</scope>
    <source>
        <strain evidence="6">UCB-OBI-ISO-001</strain>
        <tissue evidence="6">Gonad</tissue>
    </source>
</reference>
<dbReference type="EMBL" id="KQ424899">
    <property type="protein sequence ID" value="KOF70270.1"/>
    <property type="molecule type" value="Genomic_DNA"/>
</dbReference>
<dbReference type="PROSITE" id="PS01360">
    <property type="entry name" value="ZF_MYND_1"/>
    <property type="match status" value="2"/>
</dbReference>
<keyword evidence="2 4" id="KW-0863">Zinc-finger</keyword>
<dbReference type="Gene3D" id="6.10.140.2220">
    <property type="match status" value="5"/>
</dbReference>
<gene>
    <name evidence="6" type="ORF">OCBIM_22003152mg</name>
</gene>
<feature type="domain" description="MYND-type" evidence="5">
    <location>
        <begin position="160"/>
        <end position="198"/>
    </location>
</feature>